<dbReference type="PANTHER" id="PTHR43063:SF1">
    <property type="entry name" value="4FE-4S CLUSTER CONTAINING PARA FAMILY ATPASE PROTEIN"/>
    <property type="match status" value="1"/>
</dbReference>
<feature type="domain" description="4Fe-4S ferredoxin-type" evidence="4">
    <location>
        <begin position="68"/>
        <end position="97"/>
    </location>
</feature>
<dbReference type="Proteomes" id="UP000231426">
    <property type="component" value="Unassembled WGS sequence"/>
</dbReference>
<evidence type="ECO:0000313" key="5">
    <source>
        <dbReference type="EMBL" id="PIT88602.1"/>
    </source>
</evidence>
<evidence type="ECO:0000256" key="1">
    <source>
        <dbReference type="ARBA" id="ARBA00022723"/>
    </source>
</evidence>
<dbReference type="GO" id="GO:0046872">
    <property type="term" value="F:metal ion binding"/>
    <property type="evidence" value="ECO:0007669"/>
    <property type="project" value="UniProtKB-KW"/>
</dbReference>
<dbReference type="Pfam" id="PF01656">
    <property type="entry name" value="CbiA"/>
    <property type="match status" value="1"/>
</dbReference>
<evidence type="ECO:0000259" key="4">
    <source>
        <dbReference type="PROSITE" id="PS51379"/>
    </source>
</evidence>
<gene>
    <name evidence="5" type="ORF">COU29_02390</name>
</gene>
<dbReference type="SUPFAM" id="SSF52540">
    <property type="entry name" value="P-loop containing nucleoside triphosphate hydrolases"/>
    <property type="match status" value="1"/>
</dbReference>
<dbReference type="EMBL" id="PFBV01000003">
    <property type="protein sequence ID" value="PIT88602.1"/>
    <property type="molecule type" value="Genomic_DNA"/>
</dbReference>
<name>A0A2M6W718_9BACT</name>
<accession>A0A2M6W718</accession>
<keyword evidence="1" id="KW-0479">Metal-binding</keyword>
<evidence type="ECO:0000256" key="3">
    <source>
        <dbReference type="ARBA" id="ARBA00023014"/>
    </source>
</evidence>
<keyword evidence="2" id="KW-0408">Iron</keyword>
<organism evidence="5 6">
    <name type="scientific">Candidatus Magasanikbacteria bacterium CG10_big_fil_rev_8_21_14_0_10_36_32</name>
    <dbReference type="NCBI Taxonomy" id="1974646"/>
    <lineage>
        <taxon>Bacteria</taxon>
        <taxon>Candidatus Magasanikiibacteriota</taxon>
    </lineage>
</organism>
<dbReference type="InterPro" id="IPR017896">
    <property type="entry name" value="4Fe4S_Fe-S-bd"/>
</dbReference>
<dbReference type="PANTHER" id="PTHR43063">
    <property type="entry name" value="4FE-4S CLUSTER CONTAINING PARA FAMILY ATPASE PROTEIN"/>
    <property type="match status" value="1"/>
</dbReference>
<reference evidence="6" key="1">
    <citation type="submission" date="2017-09" db="EMBL/GenBank/DDBJ databases">
        <title>Depth-based differentiation of microbial function through sediment-hosted aquifers and enrichment of novel symbionts in the deep terrestrial subsurface.</title>
        <authorList>
            <person name="Probst A.J."/>
            <person name="Ladd B."/>
            <person name="Jarett J.K."/>
            <person name="Geller-Mcgrath D.E."/>
            <person name="Sieber C.M.K."/>
            <person name="Emerson J.B."/>
            <person name="Anantharaman K."/>
            <person name="Thomas B.C."/>
            <person name="Malmstrom R."/>
            <person name="Stieglmeier M."/>
            <person name="Klingl A."/>
            <person name="Woyke T."/>
            <person name="Ryan C.M."/>
            <person name="Banfield J.F."/>
        </authorList>
    </citation>
    <scope>NUCLEOTIDE SEQUENCE [LARGE SCALE GENOMIC DNA]</scope>
</reference>
<dbReference type="Gene3D" id="3.30.70.20">
    <property type="match status" value="1"/>
</dbReference>
<dbReference type="PROSITE" id="PS00198">
    <property type="entry name" value="4FE4S_FER_1"/>
    <property type="match status" value="1"/>
</dbReference>
<proteinExistence type="predicted"/>
<dbReference type="Gene3D" id="3.40.50.300">
    <property type="entry name" value="P-loop containing nucleotide triphosphate hydrolases"/>
    <property type="match status" value="1"/>
</dbReference>
<keyword evidence="3" id="KW-0411">Iron-sulfur</keyword>
<feature type="domain" description="4Fe-4S ferredoxin-type" evidence="4">
    <location>
        <begin position="98"/>
        <end position="127"/>
    </location>
</feature>
<dbReference type="SUPFAM" id="SSF54862">
    <property type="entry name" value="4Fe-4S ferredoxins"/>
    <property type="match status" value="1"/>
</dbReference>
<dbReference type="PROSITE" id="PS51379">
    <property type="entry name" value="4FE4S_FER_2"/>
    <property type="match status" value="2"/>
</dbReference>
<dbReference type="Pfam" id="PF00037">
    <property type="entry name" value="Fer4"/>
    <property type="match status" value="2"/>
</dbReference>
<sequence>MKQINCSKLKIAITGGKGGTGKSMVATSLAVEFARNKKTLLIDVDTECPNDHLLLSVIIKKSSIVTQSIPKWNFRKCVKCGQCALVCQKNAIIFVKGKYPVFVKDICIGCKACVATCPVGAISEDKKEIGKIYTGKNYQVNLISGELKLGELASGEVVTEVRKYAEKINARLKADIILIDSAAGVGCPVIASLVGTDYVVAVTEPTPAALHDLKRVLYLANHFKIKHGIIINKYDLSKNFCLKIEKFAKKNNILIIGKIPYKKEFVDSNIKMKPVVEINPIYQEVFQKIIKQIKIAIK</sequence>
<dbReference type="InterPro" id="IPR002586">
    <property type="entry name" value="CobQ/CobB/MinD/ParA_Nub-bd_dom"/>
</dbReference>
<evidence type="ECO:0000313" key="6">
    <source>
        <dbReference type="Proteomes" id="UP000231426"/>
    </source>
</evidence>
<comment type="caution">
    <text evidence="5">The sequence shown here is derived from an EMBL/GenBank/DDBJ whole genome shotgun (WGS) entry which is preliminary data.</text>
</comment>
<dbReference type="InterPro" id="IPR017900">
    <property type="entry name" value="4Fe4S_Fe_S_CS"/>
</dbReference>
<protein>
    <submittedName>
        <fullName evidence="5">P-loop ATPase</fullName>
    </submittedName>
</protein>
<dbReference type="AlphaFoldDB" id="A0A2M6W718"/>
<dbReference type="InterPro" id="IPR027417">
    <property type="entry name" value="P-loop_NTPase"/>
</dbReference>
<dbReference type="GO" id="GO:0051536">
    <property type="term" value="F:iron-sulfur cluster binding"/>
    <property type="evidence" value="ECO:0007669"/>
    <property type="project" value="UniProtKB-KW"/>
</dbReference>
<evidence type="ECO:0000256" key="2">
    <source>
        <dbReference type="ARBA" id="ARBA00023004"/>
    </source>
</evidence>